<dbReference type="Gene3D" id="2.60.200.30">
    <property type="entry name" value="Probable inorganic polyphosphate/atp-NAD kinase, domain 2"/>
    <property type="match status" value="1"/>
</dbReference>
<feature type="binding site" evidence="6">
    <location>
        <begin position="121"/>
        <end position="122"/>
    </location>
    <ligand>
        <name>NAD(+)</name>
        <dbReference type="ChEBI" id="CHEBI:57540"/>
    </ligand>
</feature>
<proteinExistence type="inferred from homology"/>
<accession>A0A4Q2K4J5</accession>
<dbReference type="PANTHER" id="PTHR20275:SF0">
    <property type="entry name" value="NAD KINASE"/>
    <property type="match status" value="1"/>
</dbReference>
<protein>
    <recommendedName>
        <fullName evidence="6">NAD kinase</fullName>
        <ecNumber evidence="6">2.7.1.23</ecNumber>
    </recommendedName>
    <alternativeName>
        <fullName evidence="6">ATP-dependent NAD kinase</fullName>
    </alternativeName>
</protein>
<dbReference type="GO" id="GO:0019674">
    <property type="term" value="P:NAD+ metabolic process"/>
    <property type="evidence" value="ECO:0007669"/>
    <property type="project" value="InterPro"/>
</dbReference>
<evidence type="ECO:0000256" key="1">
    <source>
        <dbReference type="ARBA" id="ARBA00022679"/>
    </source>
</evidence>
<dbReference type="AlphaFoldDB" id="A0A4Q2K4J5"/>
<keyword evidence="1 6" id="KW-0808">Transferase</keyword>
<comment type="caution">
    <text evidence="7">The sequence shown here is derived from an EMBL/GenBank/DDBJ whole genome shotgun (WGS) entry which is preliminary data.</text>
</comment>
<comment type="catalytic activity">
    <reaction evidence="5 6">
        <text>NAD(+) + ATP = ADP + NADP(+) + H(+)</text>
        <dbReference type="Rhea" id="RHEA:18629"/>
        <dbReference type="ChEBI" id="CHEBI:15378"/>
        <dbReference type="ChEBI" id="CHEBI:30616"/>
        <dbReference type="ChEBI" id="CHEBI:57540"/>
        <dbReference type="ChEBI" id="CHEBI:58349"/>
        <dbReference type="ChEBI" id="CHEBI:456216"/>
        <dbReference type="EC" id="2.7.1.23"/>
    </reaction>
</comment>
<dbReference type="GO" id="GO:0051287">
    <property type="term" value="F:NAD binding"/>
    <property type="evidence" value="ECO:0007669"/>
    <property type="project" value="UniProtKB-ARBA"/>
</dbReference>
<organism evidence="7 8">
    <name type="scientific">Candidatus Borkfalkia ceftriaxoniphila</name>
    <dbReference type="NCBI Taxonomy" id="2508949"/>
    <lineage>
        <taxon>Bacteria</taxon>
        <taxon>Bacillati</taxon>
        <taxon>Bacillota</taxon>
        <taxon>Clostridia</taxon>
        <taxon>Christensenellales</taxon>
        <taxon>Christensenellaceae</taxon>
        <taxon>Candidatus Borkfalkia</taxon>
    </lineage>
</organism>
<keyword evidence="4 6" id="KW-0520">NAD</keyword>
<dbReference type="InterPro" id="IPR002504">
    <property type="entry name" value="NADK"/>
</dbReference>
<dbReference type="GO" id="GO:0046872">
    <property type="term" value="F:metal ion binding"/>
    <property type="evidence" value="ECO:0007669"/>
    <property type="project" value="UniProtKB-UniRule"/>
</dbReference>
<reference evidence="7 8" key="1">
    <citation type="journal article" date="2019" name="Gut">
        <title>Antibiotics-induced monodominance of a novel gut bacterial order.</title>
        <authorList>
            <person name="Hildebrand F."/>
            <person name="Moitinho-Silva L."/>
            <person name="Blasche S."/>
            <person name="Jahn M.T."/>
            <person name="Gossmann T.I."/>
            <person name="Heuerta-Cepas J."/>
            <person name="Hercog R."/>
            <person name="Luetge M."/>
            <person name="Bahram M."/>
            <person name="Pryszlak A."/>
            <person name="Alves R.J."/>
            <person name="Waszak S.M."/>
            <person name="Zhu A."/>
            <person name="Ye L."/>
            <person name="Costea P.I."/>
            <person name="Aalvink S."/>
            <person name="Belzer C."/>
            <person name="Forslund S.K."/>
            <person name="Sunagawa S."/>
            <person name="Hentschel U."/>
            <person name="Merten C."/>
            <person name="Patil K.R."/>
            <person name="Benes V."/>
            <person name="Bork P."/>
        </authorList>
    </citation>
    <scope>NUCLEOTIDE SEQUENCE [LARGE SCALE GENOMIC DNA]</scope>
    <source>
        <strain evidence="7 8">HDS1380</strain>
    </source>
</reference>
<keyword evidence="2 6" id="KW-0418">Kinase</keyword>
<evidence type="ECO:0000256" key="2">
    <source>
        <dbReference type="ARBA" id="ARBA00022777"/>
    </source>
</evidence>
<comment type="caution">
    <text evidence="6">Lacks conserved residue(s) required for the propagation of feature annotation.</text>
</comment>
<dbReference type="GO" id="GO:0003951">
    <property type="term" value="F:NAD+ kinase activity"/>
    <property type="evidence" value="ECO:0007669"/>
    <property type="project" value="UniProtKB-UniRule"/>
</dbReference>
<evidence type="ECO:0000256" key="4">
    <source>
        <dbReference type="ARBA" id="ARBA00023027"/>
    </source>
</evidence>
<gene>
    <name evidence="6" type="primary">nadK</name>
    <name evidence="7" type="ORF">ESZ91_11155</name>
</gene>
<evidence type="ECO:0000313" key="7">
    <source>
        <dbReference type="EMBL" id="RXZ57902.1"/>
    </source>
</evidence>
<dbReference type="Proteomes" id="UP000291269">
    <property type="component" value="Unassembled WGS sequence"/>
</dbReference>
<dbReference type="InterPro" id="IPR017438">
    <property type="entry name" value="ATP-NAD_kinase_N"/>
</dbReference>
<dbReference type="Gene3D" id="3.40.50.10330">
    <property type="entry name" value="Probable inorganic polyphosphate/atp-NAD kinase, domain 1"/>
    <property type="match status" value="1"/>
</dbReference>
<dbReference type="InterPro" id="IPR017437">
    <property type="entry name" value="ATP-NAD_kinase_PpnK-typ_C"/>
</dbReference>
<dbReference type="PANTHER" id="PTHR20275">
    <property type="entry name" value="NAD KINASE"/>
    <property type="match status" value="1"/>
</dbReference>
<dbReference type="SUPFAM" id="SSF111331">
    <property type="entry name" value="NAD kinase/diacylglycerol kinase-like"/>
    <property type="match status" value="1"/>
</dbReference>
<dbReference type="GO" id="GO:0006741">
    <property type="term" value="P:NADP+ biosynthetic process"/>
    <property type="evidence" value="ECO:0007669"/>
    <property type="project" value="UniProtKB-UniRule"/>
</dbReference>
<dbReference type="HAMAP" id="MF_00361">
    <property type="entry name" value="NAD_kinase"/>
    <property type="match status" value="1"/>
</dbReference>
<dbReference type="Pfam" id="PF20143">
    <property type="entry name" value="NAD_kinase_C"/>
    <property type="match status" value="1"/>
</dbReference>
<evidence type="ECO:0000313" key="8">
    <source>
        <dbReference type="Proteomes" id="UP000291269"/>
    </source>
</evidence>
<feature type="binding site" evidence="6">
    <location>
        <position position="58"/>
    </location>
    <ligand>
        <name>NAD(+)</name>
        <dbReference type="ChEBI" id="CHEBI:57540"/>
    </ligand>
</feature>
<comment type="similarity">
    <text evidence="6">Belongs to the NAD kinase family.</text>
</comment>
<keyword evidence="3 6" id="KW-0521">NADP</keyword>
<comment type="subcellular location">
    <subcellularLocation>
        <location evidence="6">Cytoplasm</location>
    </subcellularLocation>
</comment>
<dbReference type="GO" id="GO:0005524">
    <property type="term" value="F:ATP binding"/>
    <property type="evidence" value="ECO:0007669"/>
    <property type="project" value="UniProtKB-KW"/>
</dbReference>
<feature type="binding site" evidence="6">
    <location>
        <position position="155"/>
    </location>
    <ligand>
        <name>NAD(+)</name>
        <dbReference type="ChEBI" id="CHEBI:57540"/>
    </ligand>
</feature>
<dbReference type="InterPro" id="IPR016064">
    <property type="entry name" value="NAD/diacylglycerol_kinase_sf"/>
</dbReference>
<comment type="function">
    <text evidence="6">Involved in the regulation of the intracellular balance of NAD and NADP, and is a key enzyme in the biosynthesis of NADP. Catalyzes specifically the phosphorylation on 2'-hydroxyl of the adenosine moiety of NAD to yield NADP.</text>
</comment>
<dbReference type="EC" id="2.7.1.23" evidence="6"/>
<name>A0A4Q2K4J5_9FIRM</name>
<dbReference type="RefSeq" id="WP_129227299.1">
    <property type="nucleotide sequence ID" value="NZ_SDOZ01000005.1"/>
</dbReference>
<feature type="active site" description="Proton acceptor" evidence="6">
    <location>
        <position position="53"/>
    </location>
</feature>
<feature type="binding site" evidence="6">
    <location>
        <begin position="53"/>
        <end position="54"/>
    </location>
    <ligand>
        <name>NAD(+)</name>
        <dbReference type="ChEBI" id="CHEBI:57540"/>
    </ligand>
</feature>
<dbReference type="OrthoDB" id="9774737at2"/>
<keyword evidence="6" id="KW-0963">Cytoplasm</keyword>
<comment type="cofactor">
    <cofactor evidence="6">
        <name>a divalent metal cation</name>
        <dbReference type="ChEBI" id="CHEBI:60240"/>
    </cofactor>
</comment>
<sequence>MKVGIFCNKSLKKYLPVQKELFRVLKERGIHYDVCENVDDAEGIDVLIVLGGDGTMLKVATAVGKKGIKILGINSGNLGFLTEFEGDETESAVELLQGDYRSQKRGVLQVCVNGQNFFALNEVFFQRRYNEDADNNVVSVTALIDGKKVDDFVGDGIIVATPTGSTAYSLSAGGPILTPDIHAFILTPVCAHSLHNRPIVYSDDSVMQVRLTDEEGKISLFCDGKFIGVISQKDAVFIKKADFQAEFVAGQNNFFDKLLFKLNKWSN</sequence>
<feature type="binding site" evidence="6">
    <location>
        <begin position="166"/>
        <end position="171"/>
    </location>
    <ligand>
        <name>NAD(+)</name>
        <dbReference type="ChEBI" id="CHEBI:57540"/>
    </ligand>
</feature>
<evidence type="ECO:0000256" key="3">
    <source>
        <dbReference type="ARBA" id="ARBA00022857"/>
    </source>
</evidence>
<dbReference type="Pfam" id="PF01513">
    <property type="entry name" value="NAD_kinase"/>
    <property type="match status" value="1"/>
</dbReference>
<keyword evidence="8" id="KW-1185">Reference proteome</keyword>
<keyword evidence="6" id="KW-0547">Nucleotide-binding</keyword>
<dbReference type="EMBL" id="SDOZ01000005">
    <property type="protein sequence ID" value="RXZ57902.1"/>
    <property type="molecule type" value="Genomic_DNA"/>
</dbReference>
<evidence type="ECO:0000256" key="5">
    <source>
        <dbReference type="ARBA" id="ARBA00047925"/>
    </source>
</evidence>
<evidence type="ECO:0000256" key="6">
    <source>
        <dbReference type="HAMAP-Rule" id="MF_00361"/>
    </source>
</evidence>
<dbReference type="GO" id="GO:0005737">
    <property type="term" value="C:cytoplasm"/>
    <property type="evidence" value="ECO:0007669"/>
    <property type="project" value="UniProtKB-SubCell"/>
</dbReference>
<keyword evidence="6" id="KW-0067">ATP-binding</keyword>